<evidence type="ECO:0000313" key="1">
    <source>
        <dbReference type="EMBL" id="MCE7008800.1"/>
    </source>
</evidence>
<gene>
    <name evidence="1" type="ORF">LWC34_39220</name>
</gene>
<reference evidence="1 2" key="1">
    <citation type="submission" date="2021-12" db="EMBL/GenBank/DDBJ databases">
        <title>Genome sequence of Kibdelosporangium philippinense ATCC 49844.</title>
        <authorList>
            <person name="Fedorov E.A."/>
            <person name="Omeragic M."/>
            <person name="Shalygina K.F."/>
            <person name="Maclea K.S."/>
        </authorList>
    </citation>
    <scope>NUCLEOTIDE SEQUENCE [LARGE SCALE GENOMIC DNA]</scope>
    <source>
        <strain evidence="1 2">ATCC 49844</strain>
    </source>
</reference>
<protein>
    <submittedName>
        <fullName evidence="1">Uncharacterized protein</fullName>
    </submittedName>
</protein>
<accession>A0ABS8ZPE1</accession>
<keyword evidence="2" id="KW-1185">Reference proteome</keyword>
<dbReference type="RefSeq" id="WP_233730265.1">
    <property type="nucleotide sequence ID" value="NZ_JAJVCN010000003.1"/>
</dbReference>
<proteinExistence type="predicted"/>
<name>A0ABS8ZPE1_9PSEU</name>
<sequence>MIVSGSGYWRYIPTRQGIRFLTGYDYIPRWPTGDRIFRPLMGWATAWSFDRLRIWLEHDIPPERARRLAIADAAARATVLAVAVKARNPLLALVAFIPKSDLVPSAHRCLRKRPR</sequence>
<organism evidence="1 2">
    <name type="scientific">Kibdelosporangium philippinense</name>
    <dbReference type="NCBI Taxonomy" id="211113"/>
    <lineage>
        <taxon>Bacteria</taxon>
        <taxon>Bacillati</taxon>
        <taxon>Actinomycetota</taxon>
        <taxon>Actinomycetes</taxon>
        <taxon>Pseudonocardiales</taxon>
        <taxon>Pseudonocardiaceae</taxon>
        <taxon>Kibdelosporangium</taxon>
    </lineage>
</organism>
<comment type="caution">
    <text evidence="1">The sequence shown here is derived from an EMBL/GenBank/DDBJ whole genome shotgun (WGS) entry which is preliminary data.</text>
</comment>
<evidence type="ECO:0000313" key="2">
    <source>
        <dbReference type="Proteomes" id="UP001521150"/>
    </source>
</evidence>
<dbReference type="Proteomes" id="UP001521150">
    <property type="component" value="Unassembled WGS sequence"/>
</dbReference>
<dbReference type="EMBL" id="JAJVCN010000003">
    <property type="protein sequence ID" value="MCE7008800.1"/>
    <property type="molecule type" value="Genomic_DNA"/>
</dbReference>